<evidence type="ECO:0000259" key="2">
    <source>
        <dbReference type="PROSITE" id="PS50020"/>
    </source>
</evidence>
<dbReference type="InParanoid" id="I4YH80"/>
<dbReference type="Proteomes" id="UP000005242">
    <property type="component" value="Unassembled WGS sequence"/>
</dbReference>
<feature type="region of interest" description="Disordered" evidence="1">
    <location>
        <begin position="97"/>
        <end position="261"/>
    </location>
</feature>
<sequence>MQNEDVIDWGDDIDESADVISLTGYEGEDNTNTTEIAGESAKATTSKSTATDINLIAFDGPRLDNKWILRISSVGEPYFYNSIDKMSVWRCPGFTQPATESAEKKRKLQSQQSLQRDDSVASQKAPLEDKRTQQQEAQKVQKVQQPPPQRPQPQTRPQPVQAQKQPKQTYQVATDKDQHEQRSEAGQRYYSNRSSNPNSRRLPEKPQTYGEKLSNRISNNRAQDKQPGYYNRGYAPDNRRYQQRRADEGSGGYYHNDNYDREKELRQQIKNVNK</sequence>
<feature type="compositionally biased region" description="Low complexity" evidence="1">
    <location>
        <begin position="188"/>
        <end position="200"/>
    </location>
</feature>
<dbReference type="EMBL" id="JH668225">
    <property type="protein sequence ID" value="EIM23322.1"/>
    <property type="molecule type" value="Genomic_DNA"/>
</dbReference>
<dbReference type="RefSeq" id="XP_006956708.1">
    <property type="nucleotide sequence ID" value="XM_006956646.1"/>
</dbReference>
<name>I4YH80_WALMC</name>
<dbReference type="AlphaFoldDB" id="I4YH80"/>
<feature type="domain" description="WW" evidence="2">
    <location>
        <begin position="61"/>
        <end position="94"/>
    </location>
</feature>
<evidence type="ECO:0000256" key="1">
    <source>
        <dbReference type="SAM" id="MobiDB-lite"/>
    </source>
</evidence>
<organism evidence="3 4">
    <name type="scientific">Wallemia mellicola (strain ATCC MYA-4683 / CBS 633.66)</name>
    <name type="common">Wallemia sebi (CBS 633.66)</name>
    <dbReference type="NCBI Taxonomy" id="671144"/>
    <lineage>
        <taxon>Eukaryota</taxon>
        <taxon>Fungi</taxon>
        <taxon>Dikarya</taxon>
        <taxon>Basidiomycota</taxon>
        <taxon>Wallemiomycotina</taxon>
        <taxon>Wallemiomycetes</taxon>
        <taxon>Wallemiales</taxon>
        <taxon>Wallemiaceae</taxon>
        <taxon>Wallemia</taxon>
    </lineage>
</organism>
<feature type="compositionally biased region" description="Low complexity" evidence="1">
    <location>
        <begin position="157"/>
        <end position="168"/>
    </location>
</feature>
<dbReference type="InterPro" id="IPR036020">
    <property type="entry name" value="WW_dom_sf"/>
</dbReference>
<dbReference type="SUPFAM" id="SSF51045">
    <property type="entry name" value="WW domain"/>
    <property type="match status" value="1"/>
</dbReference>
<feature type="compositionally biased region" description="Basic and acidic residues" evidence="1">
    <location>
        <begin position="174"/>
        <end position="185"/>
    </location>
</feature>
<protein>
    <recommendedName>
        <fullName evidence="2">WW domain-containing protein</fullName>
    </recommendedName>
</protein>
<evidence type="ECO:0000313" key="3">
    <source>
        <dbReference type="EMBL" id="EIM23322.1"/>
    </source>
</evidence>
<feature type="compositionally biased region" description="Low complexity" evidence="1">
    <location>
        <begin position="134"/>
        <end position="144"/>
    </location>
</feature>
<feature type="compositionally biased region" description="Pro residues" evidence="1">
    <location>
        <begin position="145"/>
        <end position="156"/>
    </location>
</feature>
<evidence type="ECO:0000313" key="4">
    <source>
        <dbReference type="Proteomes" id="UP000005242"/>
    </source>
</evidence>
<gene>
    <name evidence="3" type="ORF">WALSEDRAFT_67593</name>
</gene>
<proteinExistence type="predicted"/>
<dbReference type="InterPro" id="IPR001202">
    <property type="entry name" value="WW_dom"/>
</dbReference>
<feature type="compositionally biased region" description="Basic and acidic residues" evidence="1">
    <location>
        <begin position="237"/>
        <end position="248"/>
    </location>
</feature>
<dbReference type="PROSITE" id="PS50020">
    <property type="entry name" value="WW_DOMAIN_2"/>
    <property type="match status" value="1"/>
</dbReference>
<accession>I4YH80</accession>
<dbReference type="HOGENOM" id="CLU_1016367_0_0_1"/>
<reference evidence="3 4" key="1">
    <citation type="journal article" date="2012" name="Fungal Genet. Biol.">
        <title>The genome of the xerotolerant mold Wallemia sebi reveals adaptations to osmotic stress and suggests cryptic sexual reproduction.</title>
        <authorList>
            <person name="Padamsee M."/>
            <person name="Kumar T.K.A."/>
            <person name="Riley R."/>
            <person name="Binder M."/>
            <person name="Boyd A."/>
            <person name="Calvo A.M."/>
            <person name="Furukawa K."/>
            <person name="Hesse C."/>
            <person name="Hohmann S."/>
            <person name="James T.Y."/>
            <person name="LaButti K."/>
            <person name="Lapidus A."/>
            <person name="Lindquist E."/>
            <person name="Lucas S."/>
            <person name="Miller K."/>
            <person name="Shantappa S."/>
            <person name="Grigoriev I.V."/>
            <person name="Hibbett D.S."/>
            <person name="McLaughlin D.J."/>
            <person name="Spatafora J.W."/>
            <person name="Aime M.C."/>
        </authorList>
    </citation>
    <scope>NUCLEOTIDE SEQUENCE [LARGE SCALE GENOMIC DNA]</scope>
    <source>
        <strain evidence="4">ATCC MYA-4683 / CBS 633.66</strain>
    </source>
</reference>
<dbReference type="GeneID" id="18475269"/>
<dbReference type="KEGG" id="wse:WALSEDRAFT_67593"/>
<keyword evidence="4" id="KW-1185">Reference proteome</keyword>